<dbReference type="EMBL" id="UYYB01102791">
    <property type="protein sequence ID" value="VDM78739.1"/>
    <property type="molecule type" value="Genomic_DNA"/>
</dbReference>
<sequence length="74" mass="8506">MERLPLDKDERAVRITRVCQNVFHVPETTAHGSYCPRKGCVYRFDKNGLMRNKSDYGGGTKQQSGTVSLRRMEE</sequence>
<accession>A0A3P7JFM1</accession>
<organism evidence="2 3">
    <name type="scientific">Strongylus vulgaris</name>
    <name type="common">Blood worm</name>
    <dbReference type="NCBI Taxonomy" id="40348"/>
    <lineage>
        <taxon>Eukaryota</taxon>
        <taxon>Metazoa</taxon>
        <taxon>Ecdysozoa</taxon>
        <taxon>Nematoda</taxon>
        <taxon>Chromadorea</taxon>
        <taxon>Rhabditida</taxon>
        <taxon>Rhabditina</taxon>
        <taxon>Rhabditomorpha</taxon>
        <taxon>Strongyloidea</taxon>
        <taxon>Strongylidae</taxon>
        <taxon>Strongylus</taxon>
    </lineage>
</organism>
<evidence type="ECO:0000313" key="2">
    <source>
        <dbReference type="EMBL" id="VDM78739.1"/>
    </source>
</evidence>
<reference evidence="2 3" key="1">
    <citation type="submission" date="2018-11" db="EMBL/GenBank/DDBJ databases">
        <authorList>
            <consortium name="Pathogen Informatics"/>
        </authorList>
    </citation>
    <scope>NUCLEOTIDE SEQUENCE [LARGE SCALE GENOMIC DNA]</scope>
</reference>
<evidence type="ECO:0000256" key="1">
    <source>
        <dbReference type="SAM" id="MobiDB-lite"/>
    </source>
</evidence>
<feature type="region of interest" description="Disordered" evidence="1">
    <location>
        <begin position="53"/>
        <end position="74"/>
    </location>
</feature>
<dbReference type="Proteomes" id="UP000270094">
    <property type="component" value="Unassembled WGS sequence"/>
</dbReference>
<keyword evidence="3" id="KW-1185">Reference proteome</keyword>
<dbReference type="AlphaFoldDB" id="A0A3P7JFM1"/>
<evidence type="ECO:0000313" key="3">
    <source>
        <dbReference type="Proteomes" id="UP000270094"/>
    </source>
</evidence>
<name>A0A3P7JFM1_STRVU</name>
<dbReference type="OrthoDB" id="5787359at2759"/>
<protein>
    <submittedName>
        <fullName evidence="2">Uncharacterized protein</fullName>
    </submittedName>
</protein>
<gene>
    <name evidence="2" type="ORF">SVUK_LOCUS13737</name>
</gene>
<proteinExistence type="predicted"/>